<feature type="compositionally biased region" description="Low complexity" evidence="1">
    <location>
        <begin position="52"/>
        <end position="73"/>
    </location>
</feature>
<feature type="compositionally biased region" description="Basic and acidic residues" evidence="1">
    <location>
        <begin position="121"/>
        <end position="132"/>
    </location>
</feature>
<evidence type="ECO:0000313" key="3">
    <source>
        <dbReference type="Proteomes" id="UP000467700"/>
    </source>
</evidence>
<feature type="region of interest" description="Disordered" evidence="1">
    <location>
        <begin position="1"/>
        <end position="21"/>
    </location>
</feature>
<protein>
    <submittedName>
        <fullName evidence="2">Uncharacterized protein</fullName>
    </submittedName>
</protein>
<accession>A0A8S0X4T1</accession>
<feature type="region of interest" description="Disordered" evidence="1">
    <location>
        <begin position="106"/>
        <end position="142"/>
    </location>
</feature>
<dbReference type="Proteomes" id="UP000467700">
    <property type="component" value="Unassembled WGS sequence"/>
</dbReference>
<evidence type="ECO:0000313" key="2">
    <source>
        <dbReference type="EMBL" id="CAA7267162.1"/>
    </source>
</evidence>
<reference evidence="2 3" key="1">
    <citation type="submission" date="2020-01" db="EMBL/GenBank/DDBJ databases">
        <authorList>
            <person name="Gupta K D."/>
        </authorList>
    </citation>
    <scope>NUCLEOTIDE SEQUENCE [LARGE SCALE GENOMIC DNA]</scope>
</reference>
<feature type="region of interest" description="Disordered" evidence="1">
    <location>
        <begin position="52"/>
        <end position="86"/>
    </location>
</feature>
<gene>
    <name evidence="2" type="ORF">AAE3_LOCUS9285</name>
</gene>
<comment type="caution">
    <text evidence="2">The sequence shown here is derived from an EMBL/GenBank/DDBJ whole genome shotgun (WGS) entry which is preliminary data.</text>
</comment>
<dbReference type="AlphaFoldDB" id="A0A8S0X4T1"/>
<feature type="compositionally biased region" description="Polar residues" evidence="1">
    <location>
        <begin position="1"/>
        <end position="17"/>
    </location>
</feature>
<organism evidence="2 3">
    <name type="scientific">Cyclocybe aegerita</name>
    <name type="common">Black poplar mushroom</name>
    <name type="synonym">Agrocybe aegerita</name>
    <dbReference type="NCBI Taxonomy" id="1973307"/>
    <lineage>
        <taxon>Eukaryota</taxon>
        <taxon>Fungi</taxon>
        <taxon>Dikarya</taxon>
        <taxon>Basidiomycota</taxon>
        <taxon>Agaricomycotina</taxon>
        <taxon>Agaricomycetes</taxon>
        <taxon>Agaricomycetidae</taxon>
        <taxon>Agaricales</taxon>
        <taxon>Agaricineae</taxon>
        <taxon>Bolbitiaceae</taxon>
        <taxon>Cyclocybe</taxon>
    </lineage>
</organism>
<name>A0A8S0X4T1_CYCAE</name>
<dbReference type="OrthoDB" id="10532523at2759"/>
<evidence type="ECO:0000256" key="1">
    <source>
        <dbReference type="SAM" id="MobiDB-lite"/>
    </source>
</evidence>
<sequence>MAGNTTEVSTGHLSSPETDSDFKFTALSDCNETPTFFPARDVRHFLFGNSGIRAAAPPRSRSSSLPHSHTTHISIEDSSDDIYARDPSISNSELLKSVFDELDRRDVVDTSPSISASTAGKPKEDLSEEKGASESSEDEGEP</sequence>
<dbReference type="EMBL" id="CACVBS010000057">
    <property type="protein sequence ID" value="CAA7267162.1"/>
    <property type="molecule type" value="Genomic_DNA"/>
</dbReference>
<proteinExistence type="predicted"/>
<keyword evidence="3" id="KW-1185">Reference proteome</keyword>